<gene>
    <name evidence="1" type="ORF">ETU09_00565</name>
</gene>
<dbReference type="Proteomes" id="UP000319499">
    <property type="component" value="Unassembled WGS sequence"/>
</dbReference>
<accession>A0A563DJW8</accession>
<dbReference type="RefSeq" id="WP_146261310.1">
    <property type="nucleotide sequence ID" value="NZ_SELG01000027.1"/>
</dbReference>
<reference evidence="1 2" key="1">
    <citation type="submission" date="2019-02" db="EMBL/GenBank/DDBJ databases">
        <title>Apibacter muscae sp. nov.: a novel member of the house fly microbiota.</title>
        <authorList>
            <person name="Park R."/>
        </authorList>
    </citation>
    <scope>NUCLEOTIDE SEQUENCE [LARGE SCALE GENOMIC DNA]</scope>
    <source>
        <strain evidence="1 2">AL1</strain>
    </source>
</reference>
<sequence length="173" mass="19977">MQNWKDLYIEIAEKIDNGLEAIRWVDLWHNQVYFLEEEHPFPTPAVFLAFRGRQFKDLGDKVQDVSLQMDVFLFYETFKDTYLKGVNQETALEFLDLLDGLNALLHGSGGKNYSSMRRIGLAPVDSGGSGNLYQLVYECTLMDFSAQKVMEEGIIEGFEVEKLRDKENDFFIP</sequence>
<comment type="caution">
    <text evidence="1">The sequence shown here is derived from an EMBL/GenBank/DDBJ whole genome shotgun (WGS) entry which is preliminary data.</text>
</comment>
<organism evidence="1 2">
    <name type="scientific">Apibacter muscae</name>
    <dbReference type="NCBI Taxonomy" id="2509004"/>
    <lineage>
        <taxon>Bacteria</taxon>
        <taxon>Pseudomonadati</taxon>
        <taxon>Bacteroidota</taxon>
        <taxon>Flavobacteriia</taxon>
        <taxon>Flavobacteriales</taxon>
        <taxon>Weeksellaceae</taxon>
        <taxon>Apibacter</taxon>
    </lineage>
</organism>
<dbReference type="OrthoDB" id="1440513at2"/>
<name>A0A563DJW8_9FLAO</name>
<dbReference type="EMBL" id="SELH01000011">
    <property type="protein sequence ID" value="TWP30526.1"/>
    <property type="molecule type" value="Genomic_DNA"/>
</dbReference>
<keyword evidence="2" id="KW-1185">Reference proteome</keyword>
<proteinExistence type="predicted"/>
<protein>
    <submittedName>
        <fullName evidence="1">Uncharacterized protein</fullName>
    </submittedName>
</protein>
<dbReference type="AlphaFoldDB" id="A0A563DJW8"/>
<evidence type="ECO:0000313" key="2">
    <source>
        <dbReference type="Proteomes" id="UP000319499"/>
    </source>
</evidence>
<evidence type="ECO:0000313" key="1">
    <source>
        <dbReference type="EMBL" id="TWP30526.1"/>
    </source>
</evidence>